<organism evidence="2 3">
    <name type="scientific">Brevundimonas subvibrioides</name>
    <dbReference type="NCBI Taxonomy" id="74313"/>
    <lineage>
        <taxon>Bacteria</taxon>
        <taxon>Pseudomonadati</taxon>
        <taxon>Pseudomonadota</taxon>
        <taxon>Alphaproteobacteria</taxon>
        <taxon>Caulobacterales</taxon>
        <taxon>Caulobacteraceae</taxon>
        <taxon>Brevundimonas</taxon>
    </lineage>
</organism>
<gene>
    <name evidence="2" type="ORF">B7Y86_13595</name>
</gene>
<feature type="region of interest" description="Disordered" evidence="1">
    <location>
        <begin position="104"/>
        <end position="126"/>
    </location>
</feature>
<evidence type="ECO:0000256" key="1">
    <source>
        <dbReference type="SAM" id="MobiDB-lite"/>
    </source>
</evidence>
<feature type="compositionally biased region" description="Low complexity" evidence="1">
    <location>
        <begin position="117"/>
        <end position="126"/>
    </location>
</feature>
<protein>
    <submittedName>
        <fullName evidence="2">Uncharacterized protein</fullName>
    </submittedName>
</protein>
<dbReference type="AlphaFoldDB" id="A0A258HGA3"/>
<dbReference type="EMBL" id="NCEQ01000014">
    <property type="protein sequence ID" value="OYX55358.1"/>
    <property type="molecule type" value="Genomic_DNA"/>
</dbReference>
<name>A0A258HGA3_9CAUL</name>
<sequence>MAEQGKMGSGMINPVRAELLEWIQASIGWAVLAARAARSVAPSAAIVNTPEARTPAHTMRLRATITIDIDAHDAEDAERQSEAVRGQFEMVKRVHPTATLAFQRRKPRAGRRPPAPALVVAPYADD</sequence>
<comment type="caution">
    <text evidence="2">The sequence shown here is derived from an EMBL/GenBank/DDBJ whole genome shotgun (WGS) entry which is preliminary data.</text>
</comment>
<accession>A0A258HGA3</accession>
<evidence type="ECO:0000313" key="2">
    <source>
        <dbReference type="EMBL" id="OYX55358.1"/>
    </source>
</evidence>
<proteinExistence type="predicted"/>
<evidence type="ECO:0000313" key="3">
    <source>
        <dbReference type="Proteomes" id="UP000216147"/>
    </source>
</evidence>
<reference evidence="2 3" key="1">
    <citation type="submission" date="2017-03" db="EMBL/GenBank/DDBJ databases">
        <title>Lifting the veil on microbial sulfur biogeochemistry in mining wastewaters.</title>
        <authorList>
            <person name="Kantor R.S."/>
            <person name="Colenbrander Nelson T."/>
            <person name="Marshall S."/>
            <person name="Bennett D."/>
            <person name="Apte S."/>
            <person name="Camacho D."/>
            <person name="Thomas B.C."/>
            <person name="Warren L.A."/>
            <person name="Banfield J.F."/>
        </authorList>
    </citation>
    <scope>NUCLEOTIDE SEQUENCE [LARGE SCALE GENOMIC DNA]</scope>
    <source>
        <strain evidence="2">32-68-21</strain>
    </source>
</reference>
<dbReference type="Proteomes" id="UP000216147">
    <property type="component" value="Unassembled WGS sequence"/>
</dbReference>